<evidence type="ECO:0000256" key="1">
    <source>
        <dbReference type="ARBA" id="ARBA00022676"/>
    </source>
</evidence>
<protein>
    <recommendedName>
        <fullName evidence="5">Anthranilate phosphoribosyltransferase</fullName>
        <ecNumber evidence="5">2.4.2.18</ecNumber>
    </recommendedName>
</protein>
<feature type="binding site" evidence="5">
    <location>
        <begin position="84"/>
        <end position="85"/>
    </location>
    <ligand>
        <name>5-phospho-alpha-D-ribose 1-diphosphate</name>
        <dbReference type="ChEBI" id="CHEBI:58017"/>
    </ligand>
</feature>
<dbReference type="Pfam" id="PF02885">
    <property type="entry name" value="Glycos_trans_3N"/>
    <property type="match status" value="1"/>
</dbReference>
<keyword evidence="5" id="KW-0479">Metal-binding</keyword>
<dbReference type="Gene3D" id="3.40.1030.10">
    <property type="entry name" value="Nucleoside phosphorylase/phosphoribosyltransferase catalytic domain"/>
    <property type="match status" value="1"/>
</dbReference>
<feature type="binding site" evidence="5">
    <location>
        <position position="93"/>
    </location>
    <ligand>
        <name>Mg(2+)</name>
        <dbReference type="ChEBI" id="CHEBI:18420"/>
        <label>1</label>
    </ligand>
</feature>
<feature type="binding site" evidence="5">
    <location>
        <begin position="91"/>
        <end position="94"/>
    </location>
    <ligand>
        <name>5-phospho-alpha-D-ribose 1-diphosphate</name>
        <dbReference type="ChEBI" id="CHEBI:58017"/>
    </ligand>
</feature>
<feature type="binding site" evidence="5">
    <location>
        <position position="167"/>
    </location>
    <ligand>
        <name>anthranilate</name>
        <dbReference type="ChEBI" id="CHEBI:16567"/>
        <label>2</label>
    </ligand>
</feature>
<gene>
    <name evidence="8" type="primary">trpD_2</name>
    <name evidence="5" type="synonym">trpD</name>
    <name evidence="8" type="ORF">GCM10022223_52000</name>
</gene>
<organism evidence="8 9">
    <name type="scientific">Kineosporia mesophila</name>
    <dbReference type="NCBI Taxonomy" id="566012"/>
    <lineage>
        <taxon>Bacteria</taxon>
        <taxon>Bacillati</taxon>
        <taxon>Actinomycetota</taxon>
        <taxon>Actinomycetes</taxon>
        <taxon>Kineosporiales</taxon>
        <taxon>Kineosporiaceae</taxon>
        <taxon>Kineosporia</taxon>
    </lineage>
</organism>
<evidence type="ECO:0000259" key="6">
    <source>
        <dbReference type="Pfam" id="PF00591"/>
    </source>
</evidence>
<comment type="pathway">
    <text evidence="5">Amino-acid biosynthesis; L-tryptophan biosynthesis; L-tryptophan from chorismate: step 2/5.</text>
</comment>
<dbReference type="EC" id="2.4.2.18" evidence="5"/>
<proteinExistence type="inferred from homology"/>
<evidence type="ECO:0000256" key="5">
    <source>
        <dbReference type="HAMAP-Rule" id="MF_00211"/>
    </source>
</evidence>
<feature type="binding site" evidence="5">
    <location>
        <position position="81"/>
    </location>
    <ligand>
        <name>anthranilate</name>
        <dbReference type="ChEBI" id="CHEBI:16567"/>
        <label>1</label>
    </ligand>
</feature>
<keyword evidence="1 5" id="KW-0328">Glycosyltransferase</keyword>
<dbReference type="PANTHER" id="PTHR43285:SF2">
    <property type="entry name" value="ANTHRANILATE PHOSPHORIBOSYLTRANSFERASE"/>
    <property type="match status" value="1"/>
</dbReference>
<keyword evidence="3 5" id="KW-0822">Tryptophan biosynthesis</keyword>
<evidence type="ECO:0000313" key="9">
    <source>
        <dbReference type="Proteomes" id="UP001501074"/>
    </source>
</evidence>
<dbReference type="RefSeq" id="WP_231484558.1">
    <property type="nucleotide sequence ID" value="NZ_BAAAZO010000010.1"/>
</dbReference>
<name>A0ABP7AAW5_9ACTN</name>
<evidence type="ECO:0000256" key="4">
    <source>
        <dbReference type="ARBA" id="ARBA00023141"/>
    </source>
</evidence>
<feature type="binding site" evidence="5">
    <location>
        <position position="89"/>
    </location>
    <ligand>
        <name>5-phospho-alpha-D-ribose 1-diphosphate</name>
        <dbReference type="ChEBI" id="CHEBI:58017"/>
    </ligand>
</feature>
<comment type="cofactor">
    <cofactor evidence="5">
        <name>Mg(2+)</name>
        <dbReference type="ChEBI" id="CHEBI:18420"/>
    </cofactor>
    <text evidence="5">Binds 2 magnesium ions per monomer.</text>
</comment>
<comment type="caution">
    <text evidence="8">The sequence shown here is derived from an EMBL/GenBank/DDBJ whole genome shotgun (WGS) entry which is preliminary data.</text>
</comment>
<dbReference type="InterPro" id="IPR035902">
    <property type="entry name" value="Nuc_phospho_transferase"/>
</dbReference>
<feature type="binding site" evidence="5">
    <location>
        <position position="227"/>
    </location>
    <ligand>
        <name>Mg(2+)</name>
        <dbReference type="ChEBI" id="CHEBI:18420"/>
        <label>1</label>
    </ligand>
</feature>
<dbReference type="InterPro" id="IPR036320">
    <property type="entry name" value="Glycosyl_Trfase_fam3_N_dom_sf"/>
</dbReference>
<dbReference type="SUPFAM" id="SSF52418">
    <property type="entry name" value="Nucleoside phosphorylase/phosphoribosyltransferase catalytic domain"/>
    <property type="match status" value="1"/>
</dbReference>
<comment type="similarity">
    <text evidence="5">Belongs to the anthranilate phosphoribosyltransferase family.</text>
</comment>
<reference evidence="9" key="1">
    <citation type="journal article" date="2019" name="Int. J. Syst. Evol. Microbiol.">
        <title>The Global Catalogue of Microorganisms (GCM) 10K type strain sequencing project: providing services to taxonomists for standard genome sequencing and annotation.</title>
        <authorList>
            <consortium name="The Broad Institute Genomics Platform"/>
            <consortium name="The Broad Institute Genome Sequencing Center for Infectious Disease"/>
            <person name="Wu L."/>
            <person name="Ma J."/>
        </authorList>
    </citation>
    <scope>NUCLEOTIDE SEQUENCE [LARGE SCALE GENOMIC DNA]</scope>
    <source>
        <strain evidence="9">JCM 16902</strain>
    </source>
</reference>
<feature type="domain" description="Glycosyl transferase family 3 N-terminal" evidence="7">
    <location>
        <begin position="7"/>
        <end position="66"/>
    </location>
</feature>
<feature type="binding site" evidence="5">
    <location>
        <begin position="109"/>
        <end position="117"/>
    </location>
    <ligand>
        <name>5-phospho-alpha-D-ribose 1-diphosphate</name>
        <dbReference type="ChEBI" id="CHEBI:58017"/>
    </ligand>
</feature>
<dbReference type="PANTHER" id="PTHR43285">
    <property type="entry name" value="ANTHRANILATE PHOSPHORIBOSYLTRANSFERASE"/>
    <property type="match status" value="1"/>
</dbReference>
<feature type="domain" description="Glycosyl transferase family 3" evidence="6">
    <location>
        <begin position="76"/>
        <end position="324"/>
    </location>
</feature>
<evidence type="ECO:0000256" key="2">
    <source>
        <dbReference type="ARBA" id="ARBA00022679"/>
    </source>
</evidence>
<keyword evidence="5" id="KW-0460">Magnesium</keyword>
<feature type="binding site" evidence="5">
    <location>
        <position position="227"/>
    </location>
    <ligand>
        <name>Mg(2+)</name>
        <dbReference type="ChEBI" id="CHEBI:18420"/>
        <label>2</label>
    </ligand>
</feature>
<evidence type="ECO:0000256" key="3">
    <source>
        <dbReference type="ARBA" id="ARBA00022822"/>
    </source>
</evidence>
<dbReference type="InterPro" id="IPR000312">
    <property type="entry name" value="Glycosyl_Trfase_fam3"/>
</dbReference>
<dbReference type="InterPro" id="IPR005940">
    <property type="entry name" value="Anthranilate_Pribosyl_Tfrase"/>
</dbReference>
<sequence length="360" mass="36746">MNEIVAAIGRVASGELLDRGQSTAVFTAITGGEATPAQIGALLMGLRVRGETEDEMVGAVHALRARMHRVSAPEGAMDVVGTGGDGLASYNISTCTALVVAGAGVPVAKHGNRALSSMSGAADVLTALGVRVGLDPAGVEHCLRHGGIGFMFAPAHHPALRHVAAARAELGTRTVFNLLGPLLNPAGVRRHLVGVYSSQWLEPMARVLGELGSRTAWVVHGADGLDEISTTGPTAVAELRDGRVRTFEISPRALGLRTMPLARLRGGTPGQNALAVRSVLRGEPGAYRDVVVLNAAAALVVADRCPGLREGMVLAAQTIDSGAAAACLEALVKASVQADETNGVDGVDGTIGDGPKEAVA</sequence>
<feature type="binding site" evidence="5">
    <location>
        <position position="226"/>
    </location>
    <ligand>
        <name>Mg(2+)</name>
        <dbReference type="ChEBI" id="CHEBI:18420"/>
        <label>2</label>
    </ligand>
</feature>
<keyword evidence="9" id="KW-1185">Reference proteome</keyword>
<evidence type="ECO:0000259" key="7">
    <source>
        <dbReference type="Pfam" id="PF02885"/>
    </source>
</evidence>
<accession>A0ABP7AAW5</accession>
<keyword evidence="5" id="KW-0028">Amino-acid biosynthesis</keyword>
<dbReference type="SUPFAM" id="SSF47648">
    <property type="entry name" value="Nucleoside phosphorylase/phosphoribosyltransferase N-terminal domain"/>
    <property type="match status" value="1"/>
</dbReference>
<dbReference type="EMBL" id="BAAAZO010000010">
    <property type="protein sequence ID" value="GAA3628260.1"/>
    <property type="molecule type" value="Genomic_DNA"/>
</dbReference>
<dbReference type="InterPro" id="IPR017459">
    <property type="entry name" value="Glycosyl_Trfase_fam3_N_dom"/>
</dbReference>
<dbReference type="HAMAP" id="MF_00211">
    <property type="entry name" value="TrpD"/>
    <property type="match status" value="1"/>
</dbReference>
<keyword evidence="2 5" id="KW-0808">Transferase</keyword>
<evidence type="ECO:0000313" key="8">
    <source>
        <dbReference type="EMBL" id="GAA3628260.1"/>
    </source>
</evidence>
<dbReference type="Pfam" id="PF00591">
    <property type="entry name" value="Glycos_transf_3"/>
    <property type="match status" value="1"/>
</dbReference>
<feature type="binding site" evidence="5">
    <location>
        <position position="121"/>
    </location>
    <ligand>
        <name>5-phospho-alpha-D-ribose 1-diphosphate</name>
        <dbReference type="ChEBI" id="CHEBI:58017"/>
    </ligand>
</feature>
<comment type="subunit">
    <text evidence="5">Homodimer.</text>
</comment>
<dbReference type="Proteomes" id="UP001501074">
    <property type="component" value="Unassembled WGS sequence"/>
</dbReference>
<comment type="catalytic activity">
    <reaction evidence="5">
        <text>N-(5-phospho-beta-D-ribosyl)anthranilate + diphosphate = 5-phospho-alpha-D-ribose 1-diphosphate + anthranilate</text>
        <dbReference type="Rhea" id="RHEA:11768"/>
        <dbReference type="ChEBI" id="CHEBI:16567"/>
        <dbReference type="ChEBI" id="CHEBI:18277"/>
        <dbReference type="ChEBI" id="CHEBI:33019"/>
        <dbReference type="ChEBI" id="CHEBI:58017"/>
        <dbReference type="EC" id="2.4.2.18"/>
    </reaction>
</comment>
<comment type="caution">
    <text evidence="5">Lacks conserved residue(s) required for the propagation of feature annotation.</text>
</comment>
<feature type="binding site" evidence="5">
    <location>
        <position position="112"/>
    </location>
    <ligand>
        <name>anthranilate</name>
        <dbReference type="ChEBI" id="CHEBI:16567"/>
        <label>1</label>
    </ligand>
</feature>
<comment type="function">
    <text evidence="5">Catalyzes the transfer of the phosphoribosyl group of 5-phosphorylribose-1-pyrophosphate (PRPP) to anthranilate to yield N-(5'-phosphoribosyl)-anthranilate (PRA).</text>
</comment>
<dbReference type="Gene3D" id="1.20.970.10">
    <property type="entry name" value="Transferase, Pyrimidine Nucleoside Phosphorylase, Chain C"/>
    <property type="match status" value="1"/>
</dbReference>
<keyword evidence="4 5" id="KW-0057">Aromatic amino acid biosynthesis</keyword>
<dbReference type="NCBIfam" id="TIGR01245">
    <property type="entry name" value="trpD"/>
    <property type="match status" value="1"/>
</dbReference>
<dbReference type="GO" id="GO:0016757">
    <property type="term" value="F:glycosyltransferase activity"/>
    <property type="evidence" value="ECO:0007669"/>
    <property type="project" value="UniProtKB-KW"/>
</dbReference>
<feature type="binding site" evidence="5">
    <location>
        <position position="81"/>
    </location>
    <ligand>
        <name>5-phospho-alpha-D-ribose 1-diphosphate</name>
        <dbReference type="ChEBI" id="CHEBI:58017"/>
    </ligand>
</feature>